<dbReference type="SMART" id="SM00490">
    <property type="entry name" value="HELICc"/>
    <property type="match status" value="1"/>
</dbReference>
<keyword evidence="4" id="KW-0378">Hydrolase</keyword>
<dbReference type="InterPro" id="IPR021835">
    <property type="entry name" value="DUF3427"/>
</dbReference>
<dbReference type="CDD" id="cd18032">
    <property type="entry name" value="DEXHc_RE_I_III_res"/>
    <property type="match status" value="1"/>
</dbReference>
<protein>
    <submittedName>
        <fullName evidence="4">Helicase</fullName>
    </submittedName>
</protein>
<dbReference type="Pfam" id="PF00271">
    <property type="entry name" value="Helicase_C"/>
    <property type="match status" value="1"/>
</dbReference>
<evidence type="ECO:0000259" key="2">
    <source>
        <dbReference type="PROSITE" id="PS51192"/>
    </source>
</evidence>
<accession>A0ABM8H3G4</accession>
<dbReference type="CDD" id="cd18799">
    <property type="entry name" value="SF2_C_EcoAI-like"/>
    <property type="match status" value="1"/>
</dbReference>
<dbReference type="SUPFAM" id="SSF56024">
    <property type="entry name" value="Phospholipase D/nuclease"/>
    <property type="match status" value="1"/>
</dbReference>
<dbReference type="Pfam" id="PF11907">
    <property type="entry name" value="DUF3427"/>
    <property type="match status" value="1"/>
</dbReference>
<dbReference type="PANTHER" id="PTHR47396">
    <property type="entry name" value="TYPE I RESTRICTION ENZYME ECOKI R PROTEIN"/>
    <property type="match status" value="1"/>
</dbReference>
<evidence type="ECO:0000313" key="4">
    <source>
        <dbReference type="EMBL" id="BDZ55332.1"/>
    </source>
</evidence>
<organism evidence="4 5">
    <name type="scientific">Agromyces marinus</name>
    <dbReference type="NCBI Taxonomy" id="1389020"/>
    <lineage>
        <taxon>Bacteria</taxon>
        <taxon>Bacillati</taxon>
        <taxon>Actinomycetota</taxon>
        <taxon>Actinomycetes</taxon>
        <taxon>Micrococcales</taxon>
        <taxon>Microbacteriaceae</taxon>
        <taxon>Agromyces</taxon>
    </lineage>
</organism>
<reference evidence="5" key="1">
    <citation type="journal article" date="2019" name="Int. J. Syst. Evol. Microbiol.">
        <title>The Global Catalogue of Microorganisms (GCM) 10K type strain sequencing project: providing services to taxonomists for standard genome sequencing and annotation.</title>
        <authorList>
            <consortium name="The Broad Institute Genomics Platform"/>
            <consortium name="The Broad Institute Genome Sequencing Center for Infectious Disease"/>
            <person name="Wu L."/>
            <person name="Ma J."/>
        </authorList>
    </citation>
    <scope>NUCLEOTIDE SEQUENCE [LARGE SCALE GENOMIC DNA]</scope>
    <source>
        <strain evidence="5">NBRC 109019</strain>
    </source>
</reference>
<dbReference type="SMART" id="SM00487">
    <property type="entry name" value="DEXDc"/>
    <property type="match status" value="1"/>
</dbReference>
<feature type="domain" description="Helicase ATP-binding" evidence="2">
    <location>
        <begin position="190"/>
        <end position="342"/>
    </location>
</feature>
<dbReference type="SUPFAM" id="SSF52540">
    <property type="entry name" value="P-loop containing nucleoside triphosphate hydrolases"/>
    <property type="match status" value="1"/>
</dbReference>
<feature type="domain" description="PLD phosphodiesterase" evidence="1">
    <location>
        <begin position="74"/>
        <end position="104"/>
    </location>
</feature>
<dbReference type="Pfam" id="PF13091">
    <property type="entry name" value="PLDc_2"/>
    <property type="match status" value="1"/>
</dbReference>
<dbReference type="Proteomes" id="UP001321477">
    <property type="component" value="Chromosome"/>
</dbReference>
<dbReference type="PROSITE" id="PS51194">
    <property type="entry name" value="HELICASE_CTER"/>
    <property type="match status" value="1"/>
</dbReference>
<dbReference type="PROSITE" id="PS50035">
    <property type="entry name" value="PLD"/>
    <property type="match status" value="1"/>
</dbReference>
<dbReference type="InterPro" id="IPR027417">
    <property type="entry name" value="P-loop_NTPase"/>
</dbReference>
<keyword evidence="5" id="KW-1185">Reference proteome</keyword>
<gene>
    <name evidence="4" type="ORF">GCM10025870_24050</name>
</gene>
<evidence type="ECO:0000259" key="1">
    <source>
        <dbReference type="PROSITE" id="PS50035"/>
    </source>
</evidence>
<dbReference type="Pfam" id="PF04851">
    <property type="entry name" value="ResIII"/>
    <property type="match status" value="1"/>
</dbReference>
<evidence type="ECO:0000259" key="3">
    <source>
        <dbReference type="PROSITE" id="PS51194"/>
    </source>
</evidence>
<dbReference type="PROSITE" id="PS51192">
    <property type="entry name" value="HELICASE_ATP_BIND_1"/>
    <property type="match status" value="1"/>
</dbReference>
<dbReference type="InterPro" id="IPR058403">
    <property type="entry name" value="DUF8090"/>
</dbReference>
<dbReference type="EMBL" id="AP027734">
    <property type="protein sequence ID" value="BDZ55332.1"/>
    <property type="molecule type" value="Genomic_DNA"/>
</dbReference>
<evidence type="ECO:0000313" key="5">
    <source>
        <dbReference type="Proteomes" id="UP001321477"/>
    </source>
</evidence>
<dbReference type="InterPro" id="IPR001736">
    <property type="entry name" value="PLipase_D/transphosphatidylase"/>
</dbReference>
<dbReference type="GO" id="GO:0004386">
    <property type="term" value="F:helicase activity"/>
    <property type="evidence" value="ECO:0007669"/>
    <property type="project" value="UniProtKB-KW"/>
</dbReference>
<dbReference type="CDD" id="cd09204">
    <property type="entry name" value="PLDc_N_DEXD_b2"/>
    <property type="match status" value="1"/>
</dbReference>
<sequence length="929" mass="104622">MLRSIRDELRRSRRFTFSVAFVTPSAIAMLKQALLDFEGEGTIVTSTYLGFNSPAAFRELLNLARVEVYIHQAANGAFHAKGYVFEHDESMTAIIGSSNLTETALLTNHEWNLRFSALPDGDIVHQIRGALTAQLAECTPLSPGWIDSYEASYVSPPRHTPLTPEDADPISQGAVVPNAMQKEALAEIQRVRDAGEQRAVVISATGTGKTILSALDVRSVDPARVLFIAHREQILDRAIDEFRRVLDAPIDDFGKFVGSSRDVDRRYVFATVQSLSRPENLRLIRPDAFDYVLIDEVHRAGAGTYRRMIDYLQPKFILGITATPERTDDFNIFELFDFNVPYEIRLQKALEEDMLAPFHYYGVTDFQTAEGDIIDDTSRLSQLVAPERADHIVRAVATYGHAGVSVRGLIFCSRKHEAIELSNLLNDRQVHGRRLRTVALTGDDSVGTRESAIEQLERGELDYILTVDVFNEGIDIPTVNQVVMVRQTQSSIIFTQQLGRGLRKAAGKDHLVVIDFIGNYANNYLIPIALFGDNSLNKDSIRKRLIDAQEAGAISGLSSVNFDAISRDRVFESLANTPLDSMQNLKRTLVELENRLGHTPRLMDFARFDAADPTVVAAKRGSYWSLLVALKRVDSAPTEAEDAVLTFLSAELLNGKRPHELLLLQSLLADEGSVTHKDYVRLLERERCGSESSTVRSVSRVLSLEFFTEAERRKYGGRPLVTLVDGVFNLDPRLRELMRSSQTFAAHVWDLIETGLYLARHHYRWVGTLEVGRRYSRKDACRLLNWESNEQSTIYGYKVDYTSNTCPIFITYHKADGISESTRYEDEFISESAITWFTRSRRTLRSNEVRAIVENRVPLHLFAKKDDAEGSDFYYLGRAHSAEARQEQMPVGNREQLDVVMMKLNMDSPIETSLYDYLVARSSPGAPRS</sequence>
<dbReference type="PANTHER" id="PTHR47396:SF1">
    <property type="entry name" value="ATP-DEPENDENT HELICASE IRC3-RELATED"/>
    <property type="match status" value="1"/>
</dbReference>
<keyword evidence="4" id="KW-0067">ATP-binding</keyword>
<dbReference type="Pfam" id="PF26350">
    <property type="entry name" value="DUF8090"/>
    <property type="match status" value="1"/>
</dbReference>
<dbReference type="InterPro" id="IPR006935">
    <property type="entry name" value="Helicase/UvrB_N"/>
</dbReference>
<dbReference type="InterPro" id="IPR014001">
    <property type="entry name" value="Helicase_ATP-bd"/>
</dbReference>
<dbReference type="InterPro" id="IPR001650">
    <property type="entry name" value="Helicase_C-like"/>
</dbReference>
<keyword evidence="4" id="KW-0347">Helicase</keyword>
<name>A0ABM8H3G4_9MICO</name>
<keyword evidence="4" id="KW-0547">Nucleotide-binding</keyword>
<feature type="domain" description="Helicase C-terminal" evidence="3">
    <location>
        <begin position="398"/>
        <end position="549"/>
    </location>
</feature>
<dbReference type="Gene3D" id="3.30.870.10">
    <property type="entry name" value="Endonuclease Chain A"/>
    <property type="match status" value="1"/>
</dbReference>
<dbReference type="InterPro" id="IPR050742">
    <property type="entry name" value="Helicase_Restrict-Modif_Enz"/>
</dbReference>
<dbReference type="Gene3D" id="3.40.50.300">
    <property type="entry name" value="P-loop containing nucleotide triphosphate hydrolases"/>
    <property type="match status" value="2"/>
</dbReference>
<proteinExistence type="predicted"/>
<dbReference type="InterPro" id="IPR025202">
    <property type="entry name" value="PLD-like_dom"/>
</dbReference>